<accession>A0A1W2DXJ2</accession>
<name>A0A1W2DXJ2_9RHOB</name>
<evidence type="ECO:0000313" key="1">
    <source>
        <dbReference type="EMBL" id="SMD02305.1"/>
    </source>
</evidence>
<organism evidence="1 2">
    <name type="scientific">Primorskyibacter flagellatus</name>
    <dbReference type="NCBI Taxonomy" id="1387277"/>
    <lineage>
        <taxon>Bacteria</taxon>
        <taxon>Pseudomonadati</taxon>
        <taxon>Pseudomonadota</taxon>
        <taxon>Alphaproteobacteria</taxon>
        <taxon>Rhodobacterales</taxon>
        <taxon>Roseobacteraceae</taxon>
        <taxon>Primorskyibacter</taxon>
    </lineage>
</organism>
<evidence type="ECO:0000313" key="2">
    <source>
        <dbReference type="Proteomes" id="UP000192330"/>
    </source>
</evidence>
<keyword evidence="2" id="KW-1185">Reference proteome</keyword>
<dbReference type="Proteomes" id="UP000192330">
    <property type="component" value="Unassembled WGS sequence"/>
</dbReference>
<reference evidence="1 2" key="1">
    <citation type="submission" date="2017-04" db="EMBL/GenBank/DDBJ databases">
        <authorList>
            <person name="Afonso C.L."/>
            <person name="Miller P.J."/>
            <person name="Scott M.A."/>
            <person name="Spackman E."/>
            <person name="Goraichik I."/>
            <person name="Dimitrov K.M."/>
            <person name="Suarez D.L."/>
            <person name="Swayne D.E."/>
        </authorList>
    </citation>
    <scope>NUCLEOTIDE SEQUENCE [LARGE SCALE GENOMIC DNA]</scope>
    <source>
        <strain evidence="1 2">CGMCC 1.12644</strain>
    </source>
</reference>
<dbReference type="EMBL" id="FWYD01000019">
    <property type="protein sequence ID" value="SMD02305.1"/>
    <property type="molecule type" value="Genomic_DNA"/>
</dbReference>
<proteinExistence type="predicted"/>
<gene>
    <name evidence="1" type="ORF">SAMN06295998_11949</name>
</gene>
<sequence length="89" mass="9959">MTAKAFQHRGEQYETVFKPGTYGDYFETTDSAGKHIESVLAEAEGDIDGAITALRRRLDEGKISYLREALRVTAAAYKETQTLNKDEGR</sequence>
<dbReference type="AlphaFoldDB" id="A0A1W2DXJ2"/>
<protein>
    <submittedName>
        <fullName evidence="1">Uncharacterized protein</fullName>
    </submittedName>
</protein>
<dbReference type="RefSeq" id="WP_084354104.1">
    <property type="nucleotide sequence ID" value="NZ_FWYD01000019.1"/>
</dbReference>